<dbReference type="InterPro" id="IPR001661">
    <property type="entry name" value="Glyco_hydro_37"/>
</dbReference>
<keyword evidence="8" id="KW-1185">Reference proteome</keyword>
<comment type="similarity">
    <text evidence="1">Belongs to the glycosyl hydrolase 37 family.</text>
</comment>
<evidence type="ECO:0000256" key="5">
    <source>
        <dbReference type="ARBA" id="ARBA00030473"/>
    </source>
</evidence>
<name>A0ABQ7GI75_DUNSA</name>
<evidence type="ECO:0000256" key="6">
    <source>
        <dbReference type="ARBA" id="ARBA00031637"/>
    </source>
</evidence>
<dbReference type="PROSITE" id="PS00928">
    <property type="entry name" value="TREHALASE_2"/>
    <property type="match status" value="1"/>
</dbReference>
<dbReference type="SUPFAM" id="SSF48208">
    <property type="entry name" value="Six-hairpin glycosidases"/>
    <property type="match status" value="2"/>
</dbReference>
<evidence type="ECO:0000256" key="4">
    <source>
        <dbReference type="ARBA" id="ARBA00023295"/>
    </source>
</evidence>
<dbReference type="InterPro" id="IPR012341">
    <property type="entry name" value="6hp_glycosidase-like_sf"/>
</dbReference>
<reference evidence="7" key="1">
    <citation type="submission" date="2017-08" db="EMBL/GenBank/DDBJ databases">
        <authorList>
            <person name="Polle J.E."/>
            <person name="Barry K."/>
            <person name="Cushman J."/>
            <person name="Schmutz J."/>
            <person name="Tran D."/>
            <person name="Hathwaick L.T."/>
            <person name="Yim W.C."/>
            <person name="Jenkins J."/>
            <person name="Mckie-Krisberg Z.M."/>
            <person name="Prochnik S."/>
            <person name="Lindquist E."/>
            <person name="Dockter R.B."/>
            <person name="Adam C."/>
            <person name="Molina H."/>
            <person name="Bunkerborg J."/>
            <person name="Jin E."/>
            <person name="Buchheim M."/>
            <person name="Magnuson J."/>
        </authorList>
    </citation>
    <scope>NUCLEOTIDE SEQUENCE</scope>
    <source>
        <strain evidence="7">CCAP 19/18</strain>
    </source>
</reference>
<comment type="caution">
    <text evidence="7">The sequence shown here is derived from an EMBL/GenBank/DDBJ whole genome shotgun (WGS) entry which is preliminary data.</text>
</comment>
<keyword evidence="3" id="KW-0378">Hydrolase</keyword>
<evidence type="ECO:0000256" key="3">
    <source>
        <dbReference type="ARBA" id="ARBA00022801"/>
    </source>
</evidence>
<dbReference type="EMBL" id="MU069764">
    <property type="protein sequence ID" value="KAF5834315.1"/>
    <property type="molecule type" value="Genomic_DNA"/>
</dbReference>
<organism evidence="7 8">
    <name type="scientific">Dunaliella salina</name>
    <name type="common">Green alga</name>
    <name type="synonym">Protococcus salinus</name>
    <dbReference type="NCBI Taxonomy" id="3046"/>
    <lineage>
        <taxon>Eukaryota</taxon>
        <taxon>Viridiplantae</taxon>
        <taxon>Chlorophyta</taxon>
        <taxon>core chlorophytes</taxon>
        <taxon>Chlorophyceae</taxon>
        <taxon>CS clade</taxon>
        <taxon>Chlamydomonadales</taxon>
        <taxon>Dunaliellaceae</taxon>
        <taxon>Dunaliella</taxon>
    </lineage>
</organism>
<dbReference type="Proteomes" id="UP000815325">
    <property type="component" value="Unassembled WGS sequence"/>
</dbReference>
<protein>
    <recommendedName>
        <fullName evidence="2">alpha,alpha-trehalase</fullName>
        <ecNumber evidence="2">3.2.1.28</ecNumber>
    </recommendedName>
    <alternativeName>
        <fullName evidence="5">Alpha,alpha-trehalase</fullName>
    </alternativeName>
    <alternativeName>
        <fullName evidence="6">Alpha,alpha-trehalose glucohydrolase</fullName>
    </alternativeName>
</protein>
<dbReference type="PANTHER" id="PTHR23403">
    <property type="entry name" value="TREHALASE"/>
    <property type="match status" value="1"/>
</dbReference>
<dbReference type="Pfam" id="PF01204">
    <property type="entry name" value="Trehalase"/>
    <property type="match status" value="2"/>
</dbReference>
<dbReference type="InterPro" id="IPR008928">
    <property type="entry name" value="6-hairpin_glycosidase_sf"/>
</dbReference>
<dbReference type="EC" id="3.2.1.28" evidence="2"/>
<dbReference type="InterPro" id="IPR018232">
    <property type="entry name" value="Glyco_hydro_37_CS"/>
</dbReference>
<keyword evidence="4" id="KW-0326">Glycosidase</keyword>
<dbReference type="PANTHER" id="PTHR23403:SF1">
    <property type="entry name" value="TREHALASE"/>
    <property type="match status" value="1"/>
</dbReference>
<proteinExistence type="inferred from homology"/>
<sequence>MLARDIATIAHTLNHSSIAQEFEALASQRLTSLHELMWSEQDGCWHDLLLLTPSGLLREATAHGDQQQQQLSCIHTPCDLEGVLDQGQQRRSLQEASRNIFSPHSEMHHPSSAQPHLLLSQQDMDEQGAAIQQPTTPSPQQNVTVTDDLQGSAQQQLVFAVQQLETCAASNWAPLWAGCCQGPASAPLRSLSDALQGYAGRAAEAVRGLRASGLLQPGGVMASTRETGQQWDAPNAWPPLQHMTIEGLAHSGCTEAQEMAEELAGAWLASNWTSYKQTSQMHEKYDARAPGKRGGGGEYTPQVGFGWTNGVVLDLLRQGYTARP</sequence>
<gene>
    <name evidence="7" type="ORF">DUNSADRAFT_9058</name>
</gene>
<dbReference type="Gene3D" id="1.50.10.10">
    <property type="match status" value="1"/>
</dbReference>
<evidence type="ECO:0000313" key="7">
    <source>
        <dbReference type="EMBL" id="KAF5834315.1"/>
    </source>
</evidence>
<accession>A0ABQ7GI75</accession>
<evidence type="ECO:0000313" key="8">
    <source>
        <dbReference type="Proteomes" id="UP000815325"/>
    </source>
</evidence>
<evidence type="ECO:0000256" key="1">
    <source>
        <dbReference type="ARBA" id="ARBA00005615"/>
    </source>
</evidence>
<evidence type="ECO:0000256" key="2">
    <source>
        <dbReference type="ARBA" id="ARBA00012757"/>
    </source>
</evidence>